<gene>
    <name evidence="10" type="ORF">ACFSBL_01095</name>
</gene>
<keyword evidence="7 8" id="KW-0472">Membrane</keyword>
<evidence type="ECO:0000256" key="3">
    <source>
        <dbReference type="ARBA" id="ARBA00022670"/>
    </source>
</evidence>
<dbReference type="EMBL" id="JBHUDO010000001">
    <property type="protein sequence ID" value="MFD1644271.1"/>
    <property type="molecule type" value="Genomic_DNA"/>
</dbReference>
<feature type="transmembrane region" description="Helical" evidence="8">
    <location>
        <begin position="54"/>
        <end position="81"/>
    </location>
</feature>
<comment type="caution">
    <text evidence="10">The sequence shown here is derived from an EMBL/GenBank/DDBJ whole genome shotgun (WGS) entry which is preliminary data.</text>
</comment>
<evidence type="ECO:0000256" key="1">
    <source>
        <dbReference type="ARBA" id="ARBA00004141"/>
    </source>
</evidence>
<dbReference type="PANTHER" id="PTHR43066">
    <property type="entry name" value="RHOMBOID-RELATED PROTEIN"/>
    <property type="match status" value="1"/>
</dbReference>
<dbReference type="Pfam" id="PF01694">
    <property type="entry name" value="Rhomboid"/>
    <property type="match status" value="1"/>
</dbReference>
<feature type="transmembrane region" description="Helical" evidence="8">
    <location>
        <begin position="147"/>
        <end position="166"/>
    </location>
</feature>
<feature type="domain" description="Peptidase S54 rhomboid" evidence="9">
    <location>
        <begin position="50"/>
        <end position="186"/>
    </location>
</feature>
<keyword evidence="3 10" id="KW-0645">Protease</keyword>
<dbReference type="SUPFAM" id="SSF144091">
    <property type="entry name" value="Rhomboid-like"/>
    <property type="match status" value="1"/>
</dbReference>
<keyword evidence="11" id="KW-1185">Reference proteome</keyword>
<evidence type="ECO:0000313" key="11">
    <source>
        <dbReference type="Proteomes" id="UP001597034"/>
    </source>
</evidence>
<protein>
    <submittedName>
        <fullName evidence="10">Rhomboid family intramembrane serine protease</fullName>
        <ecNumber evidence="10">3.4.21.-</ecNumber>
    </submittedName>
</protein>
<dbReference type="Proteomes" id="UP001597034">
    <property type="component" value="Unassembled WGS sequence"/>
</dbReference>
<evidence type="ECO:0000259" key="9">
    <source>
        <dbReference type="Pfam" id="PF01694"/>
    </source>
</evidence>
<dbReference type="GO" id="GO:0006508">
    <property type="term" value="P:proteolysis"/>
    <property type="evidence" value="ECO:0007669"/>
    <property type="project" value="UniProtKB-KW"/>
</dbReference>
<dbReference type="InterPro" id="IPR022764">
    <property type="entry name" value="Peptidase_S54_rhomboid_dom"/>
</dbReference>
<feature type="transmembrane region" description="Helical" evidence="8">
    <location>
        <begin position="12"/>
        <end position="34"/>
    </location>
</feature>
<sequence>MSRGSPTLDTLVVFAVVFAFQQLVVGLFGIFGAWRPVYAFLFVLDSPISQPWTFVTSVYAHAGVGHLLSNAVALVLVGFILERYTTRWRFHLFFVCTGAFAGFVQVLLTDAPGVLGASGAVFALYGYVLGGNRLTDGLLRNLDIPAWAEYGVFLVVALVVTVATGAPGVALLAHFTGFLVGVAAGRVNLLAVSQSTPYGTRKERY</sequence>
<comment type="subcellular location">
    <subcellularLocation>
        <location evidence="1">Membrane</location>
        <topology evidence="1">Multi-pass membrane protein</topology>
    </subcellularLocation>
</comment>
<reference evidence="10 11" key="1">
    <citation type="journal article" date="2019" name="Int. J. Syst. Evol. Microbiol.">
        <title>The Global Catalogue of Microorganisms (GCM) 10K type strain sequencing project: providing services to taxonomists for standard genome sequencing and annotation.</title>
        <authorList>
            <consortium name="The Broad Institute Genomics Platform"/>
            <consortium name="The Broad Institute Genome Sequencing Center for Infectious Disease"/>
            <person name="Wu L."/>
            <person name="Ma J."/>
        </authorList>
    </citation>
    <scope>NUCLEOTIDE SEQUENCE [LARGE SCALE GENOMIC DNA]</scope>
    <source>
        <strain evidence="10 11">CGMCC 1.10390</strain>
    </source>
</reference>
<evidence type="ECO:0000313" key="10">
    <source>
        <dbReference type="EMBL" id="MFD1644271.1"/>
    </source>
</evidence>
<feature type="transmembrane region" description="Helical" evidence="8">
    <location>
        <begin position="88"/>
        <end position="108"/>
    </location>
</feature>
<name>A0ABD6DD63_9EURY</name>
<evidence type="ECO:0000256" key="7">
    <source>
        <dbReference type="ARBA" id="ARBA00023136"/>
    </source>
</evidence>
<dbReference type="GO" id="GO:0008233">
    <property type="term" value="F:peptidase activity"/>
    <property type="evidence" value="ECO:0007669"/>
    <property type="project" value="UniProtKB-KW"/>
</dbReference>
<keyword evidence="5 10" id="KW-0378">Hydrolase</keyword>
<dbReference type="RefSeq" id="WP_256399549.1">
    <property type="nucleotide sequence ID" value="NZ_JANHJR010000002.1"/>
</dbReference>
<comment type="similarity">
    <text evidence="2">Belongs to the peptidase S54 family.</text>
</comment>
<evidence type="ECO:0000256" key="8">
    <source>
        <dbReference type="SAM" id="Phobius"/>
    </source>
</evidence>
<keyword evidence="4 8" id="KW-0812">Transmembrane</keyword>
<dbReference type="EC" id="3.4.21.-" evidence="10"/>
<evidence type="ECO:0000256" key="2">
    <source>
        <dbReference type="ARBA" id="ARBA00009045"/>
    </source>
</evidence>
<dbReference type="AlphaFoldDB" id="A0ABD6DD63"/>
<organism evidence="10 11">
    <name type="scientific">Haloarchaeobius litoreus</name>
    <dbReference type="NCBI Taxonomy" id="755306"/>
    <lineage>
        <taxon>Archaea</taxon>
        <taxon>Methanobacteriati</taxon>
        <taxon>Methanobacteriota</taxon>
        <taxon>Stenosarchaea group</taxon>
        <taxon>Halobacteria</taxon>
        <taxon>Halobacteriales</taxon>
        <taxon>Halorubellaceae</taxon>
        <taxon>Haloarchaeobius</taxon>
    </lineage>
</organism>
<evidence type="ECO:0000256" key="6">
    <source>
        <dbReference type="ARBA" id="ARBA00022989"/>
    </source>
</evidence>
<evidence type="ECO:0000256" key="4">
    <source>
        <dbReference type="ARBA" id="ARBA00022692"/>
    </source>
</evidence>
<feature type="transmembrane region" description="Helical" evidence="8">
    <location>
        <begin position="172"/>
        <end position="192"/>
    </location>
</feature>
<accession>A0ABD6DD63</accession>
<dbReference type="Gene3D" id="1.20.1540.10">
    <property type="entry name" value="Rhomboid-like"/>
    <property type="match status" value="1"/>
</dbReference>
<proteinExistence type="inferred from homology"/>
<dbReference type="InterPro" id="IPR035952">
    <property type="entry name" value="Rhomboid-like_sf"/>
</dbReference>
<keyword evidence="6 8" id="KW-1133">Transmembrane helix</keyword>
<feature type="transmembrane region" description="Helical" evidence="8">
    <location>
        <begin position="114"/>
        <end position="135"/>
    </location>
</feature>
<evidence type="ECO:0000256" key="5">
    <source>
        <dbReference type="ARBA" id="ARBA00022801"/>
    </source>
</evidence>
<dbReference type="GO" id="GO:0016020">
    <property type="term" value="C:membrane"/>
    <property type="evidence" value="ECO:0007669"/>
    <property type="project" value="UniProtKB-SubCell"/>
</dbReference>
<dbReference type="PANTHER" id="PTHR43066:SF1">
    <property type="entry name" value="RHOMBOID PROTEIN 2"/>
    <property type="match status" value="1"/>
</dbReference>